<name>A0A074KY59_9BACT</name>
<dbReference type="Proteomes" id="UP000027821">
    <property type="component" value="Unassembled WGS sequence"/>
</dbReference>
<dbReference type="RefSeq" id="WP_035077705.1">
    <property type="nucleotide sequence ID" value="NZ_JMIH01000024.1"/>
</dbReference>
<dbReference type="STRING" id="1048983.EL17_17530"/>
<feature type="region of interest" description="Disordered" evidence="1">
    <location>
        <begin position="37"/>
        <end position="59"/>
    </location>
</feature>
<accession>A0A074KY59</accession>
<feature type="signal peptide" evidence="2">
    <location>
        <begin position="1"/>
        <end position="25"/>
    </location>
</feature>
<proteinExistence type="predicted"/>
<organism evidence="3 4">
    <name type="scientific">Anditalea andensis</name>
    <dbReference type="NCBI Taxonomy" id="1048983"/>
    <lineage>
        <taxon>Bacteria</taxon>
        <taxon>Pseudomonadati</taxon>
        <taxon>Bacteroidota</taxon>
        <taxon>Cytophagia</taxon>
        <taxon>Cytophagales</taxon>
        <taxon>Cytophagaceae</taxon>
        <taxon>Anditalea</taxon>
    </lineage>
</organism>
<keyword evidence="2" id="KW-0732">Signal</keyword>
<dbReference type="OrthoDB" id="982356at2"/>
<evidence type="ECO:0000313" key="3">
    <source>
        <dbReference type="EMBL" id="KEO72538.1"/>
    </source>
</evidence>
<feature type="chain" id="PRO_5001695526" evidence="2">
    <location>
        <begin position="26"/>
        <end position="156"/>
    </location>
</feature>
<protein>
    <submittedName>
        <fullName evidence="3">Nucleoid-structuring protein H-NS</fullName>
    </submittedName>
</protein>
<evidence type="ECO:0000256" key="2">
    <source>
        <dbReference type="SAM" id="SignalP"/>
    </source>
</evidence>
<dbReference type="PROSITE" id="PS51257">
    <property type="entry name" value="PROKAR_LIPOPROTEIN"/>
    <property type="match status" value="1"/>
</dbReference>
<dbReference type="EMBL" id="JMIH01000024">
    <property type="protein sequence ID" value="KEO72538.1"/>
    <property type="molecule type" value="Genomic_DNA"/>
</dbReference>
<evidence type="ECO:0000256" key="1">
    <source>
        <dbReference type="SAM" id="MobiDB-lite"/>
    </source>
</evidence>
<dbReference type="AlphaFoldDB" id="A0A074KY59"/>
<evidence type="ECO:0000313" key="4">
    <source>
        <dbReference type="Proteomes" id="UP000027821"/>
    </source>
</evidence>
<dbReference type="eggNOG" id="ENOG5032WZN">
    <property type="taxonomic scope" value="Bacteria"/>
</dbReference>
<keyword evidence="4" id="KW-1185">Reference proteome</keyword>
<comment type="caution">
    <text evidence="3">The sequence shown here is derived from an EMBL/GenBank/DDBJ whole genome shotgun (WGS) entry which is preliminary data.</text>
</comment>
<gene>
    <name evidence="3" type="ORF">EL17_17530</name>
</gene>
<feature type="compositionally biased region" description="Pro residues" evidence="1">
    <location>
        <begin position="39"/>
        <end position="53"/>
    </location>
</feature>
<reference evidence="3 4" key="1">
    <citation type="submission" date="2014-04" db="EMBL/GenBank/DDBJ databases">
        <title>Characterization and application of a salt tolerant electro-active bacterium.</title>
        <authorList>
            <person name="Yang L."/>
            <person name="Wei S."/>
            <person name="Tay Q.X.M."/>
        </authorList>
    </citation>
    <scope>NUCLEOTIDE SEQUENCE [LARGE SCALE GENOMIC DNA]</scope>
    <source>
        <strain evidence="3 4">LY1</strain>
    </source>
</reference>
<sequence length="156" mass="17071">MKKRTAKSPLSKLLTLALFCLLAMGACKSKKRVTEAAPEPAPVEQPAPAPAAPAQPSAEEVAVSRLEGYFSSIANASNVQSANATIQEALGLFSNQNTPVLIVIHEENGMKDYDEPTDIQKYLNYLKDTQKNLNFISDVRVDGSGRVTELELRRRR</sequence>